<name>A0A7W0CUS7_9ACTN</name>
<feature type="domain" description="AAA+ ATPase" evidence="1">
    <location>
        <begin position="167"/>
        <end position="312"/>
    </location>
</feature>
<dbReference type="InterPro" id="IPR027417">
    <property type="entry name" value="P-loop_NTPase"/>
</dbReference>
<dbReference type="GO" id="GO:0016887">
    <property type="term" value="F:ATP hydrolysis activity"/>
    <property type="evidence" value="ECO:0007669"/>
    <property type="project" value="InterPro"/>
</dbReference>
<dbReference type="EMBL" id="JACDUR010000012">
    <property type="protein sequence ID" value="MBA2897645.1"/>
    <property type="molecule type" value="Genomic_DNA"/>
</dbReference>
<sequence>MIHNPAAWAFCQELLAEVQAEGLNPNTLSTALRTLRTDEDTVRDRGSHSKSTLYNMFSPKVGAVPDLDLVLDILKVLHQRSKAGDQKRQADVMRWQARHAMAERLEAEHGREKPRKKPERRTPMALLPQVLAPARLGPDQSRFPVVPRPELLRKALRERDRRALDGERQVLVLTGDGGIGKSVLLDQLLRQLEDGKEGAVVAIGCEPGMSARGIAELDLALGRAALPGSSDGLLAILERQRRNHRSVTLLLDTLDLILNGVALAGIAELLAAALKYGEVVVTCRREEYQAHLSDPGRTARPLKDRVVQYAMPILELDEIIEWAGLYLGRFHPDSPADNAAFLRSLQGQMDDNAPLRWLCALPVRLSMACDVYARKGYIPGHLTAASLSKAYWKEKVEKIRDIGSALGVSPTAQAALALAGRMVRTGKGLTLSVPMGKIDPVHGKGLELLVSEGVVLSHDGGWRFFHQNFAEYAQGLWLLRDGLTGKRVRELARALTEEHTTLWPLGRSLLAQIEDLAAYRELAALFPIGSPEAAQSQAIAALGRPEAEPLADVLVEVRADPARLEPVVPLLGEAPSGHLGTACDALVQTVTEHSVALVMASAKALAQLLPRVPRDDYPDRLDAALRAVGAVRSRLEKQGGAREWKYLSLWLVDTLLVTGAGERALAVALARYAVISPVARRTVLLAHIGTPLPQEHMVALAEVLSKECPPMKDSELVEVMRMFWECPAVRVRRSWPTWRQMLLAGLGLSWDNAQTKFTAALGEKFEEVRAGLIDDVFEGISHRKTTRYVNVMKCLARDYTTWWVDRMVAEPMPPRSGVGGLSAVIRVLAVTPEQAERLRGWLAPGRVHAPRNVWPAEIILAGGSTEIHRRLFAEFTATSPSPSLAESVVEAWTHNASEPVLNALSKELRSMLGGADGPVSETRAQLEGRLAETDPRARDWLVRVLLQRVEPGPAGKAMTMIERHMGRFEGESARWLVSLLETPHTDAALRITKIIRNEEHFSDAEISTYYEELVAGVLRRMRRAVEAAEDPNLLRAQGNLLMRLDRLRPLSGEVVAQAFATARDRFPATPRPVSERERVQHSAALRQIDRFCRTLLPGRIGRAKVRELLGELLTVADVADVKDVREMLADLLTWLARTDAGALDWLTEELFPRTDLAPGVHMAIAMGMVEFEKRAPGGRAARLRTMPSCPEGVRAYLLTELNARQ</sequence>
<dbReference type="Pfam" id="PF13401">
    <property type="entry name" value="AAA_22"/>
    <property type="match status" value="1"/>
</dbReference>
<gene>
    <name evidence="2" type="ORF">HNR30_009047</name>
</gene>
<proteinExistence type="predicted"/>
<evidence type="ECO:0000313" key="2">
    <source>
        <dbReference type="EMBL" id="MBA2897645.1"/>
    </source>
</evidence>
<evidence type="ECO:0000259" key="1">
    <source>
        <dbReference type="SMART" id="SM00382"/>
    </source>
</evidence>
<comment type="caution">
    <text evidence="2">The sequence shown here is derived from an EMBL/GenBank/DDBJ whole genome shotgun (WGS) entry which is preliminary data.</text>
</comment>
<reference evidence="2 3" key="1">
    <citation type="submission" date="2020-07" db="EMBL/GenBank/DDBJ databases">
        <title>Genomic Encyclopedia of Type Strains, Phase IV (KMG-IV): sequencing the most valuable type-strain genomes for metagenomic binning, comparative biology and taxonomic classification.</title>
        <authorList>
            <person name="Goeker M."/>
        </authorList>
    </citation>
    <scope>NUCLEOTIDE SEQUENCE [LARGE SCALE GENOMIC DNA]</scope>
    <source>
        <strain evidence="2 3">DSM 45533</strain>
    </source>
</reference>
<dbReference type="AlphaFoldDB" id="A0A7W0CUS7"/>
<dbReference type="SUPFAM" id="SSF52540">
    <property type="entry name" value="P-loop containing nucleoside triphosphate hydrolases"/>
    <property type="match status" value="1"/>
</dbReference>
<keyword evidence="3" id="KW-1185">Reference proteome</keyword>
<accession>A0A7W0CUS7</accession>
<dbReference type="SMART" id="SM00382">
    <property type="entry name" value="AAA"/>
    <property type="match status" value="1"/>
</dbReference>
<organism evidence="2 3">
    <name type="scientific">Nonomuraea soli</name>
    <dbReference type="NCBI Taxonomy" id="1032476"/>
    <lineage>
        <taxon>Bacteria</taxon>
        <taxon>Bacillati</taxon>
        <taxon>Actinomycetota</taxon>
        <taxon>Actinomycetes</taxon>
        <taxon>Streptosporangiales</taxon>
        <taxon>Streptosporangiaceae</taxon>
        <taxon>Nonomuraea</taxon>
    </lineage>
</organism>
<evidence type="ECO:0000313" key="3">
    <source>
        <dbReference type="Proteomes" id="UP000530928"/>
    </source>
</evidence>
<protein>
    <recommendedName>
        <fullName evidence="1">AAA+ ATPase domain-containing protein</fullName>
    </recommendedName>
</protein>
<dbReference type="Proteomes" id="UP000530928">
    <property type="component" value="Unassembled WGS sequence"/>
</dbReference>
<dbReference type="InterPro" id="IPR003593">
    <property type="entry name" value="AAA+_ATPase"/>
</dbReference>
<dbReference type="InterPro" id="IPR049945">
    <property type="entry name" value="AAA_22"/>
</dbReference>
<dbReference type="RefSeq" id="WP_181616337.1">
    <property type="nucleotide sequence ID" value="NZ_BAABAM010000014.1"/>
</dbReference>